<reference evidence="1 2" key="1">
    <citation type="submission" date="2006-03" db="EMBL/GenBank/DDBJ databases">
        <authorList>
            <person name="Bartlett D.H."/>
            <person name="Valle G."/>
            <person name="Lauro F.M."/>
            <person name="Vezzi A."/>
            <person name="Simonato F."/>
            <person name="Eloe E."/>
            <person name="Vitulo N."/>
            <person name="Stratton T.K."/>
            <person name="D'angelo M."/>
            <person name="Ferriera S."/>
            <person name="Johnson J."/>
            <person name="Kravitz S."/>
            <person name="Beeson K."/>
            <person name="Sutton G."/>
            <person name="Rogers Y."/>
            <person name="Friedman R."/>
            <person name="Frazier M."/>
            <person name="Venter J.C."/>
        </authorList>
    </citation>
    <scope>NUCLEOTIDE SEQUENCE [LARGE SCALE GENOMIC DNA]</scope>
    <source>
        <strain evidence="1 2">3TCK</strain>
    </source>
</reference>
<dbReference type="AlphaFoldDB" id="Q1Z5C4"/>
<name>Q1Z5C4_9GAMM</name>
<gene>
    <name evidence="1" type="ORF">P3TCK_17722</name>
</gene>
<comment type="caution">
    <text evidence="1">The sequence shown here is derived from an EMBL/GenBank/DDBJ whole genome shotgun (WGS) entry which is preliminary data.</text>
</comment>
<dbReference type="Proteomes" id="UP000003789">
    <property type="component" value="Unassembled WGS sequence"/>
</dbReference>
<proteinExistence type="predicted"/>
<organism evidence="1 2">
    <name type="scientific">Photobacterium profundum 3TCK</name>
    <dbReference type="NCBI Taxonomy" id="314280"/>
    <lineage>
        <taxon>Bacteria</taxon>
        <taxon>Pseudomonadati</taxon>
        <taxon>Pseudomonadota</taxon>
        <taxon>Gammaproteobacteria</taxon>
        <taxon>Vibrionales</taxon>
        <taxon>Vibrionaceae</taxon>
        <taxon>Photobacterium</taxon>
    </lineage>
</organism>
<protein>
    <submittedName>
        <fullName evidence="1">Uncharacterized protein</fullName>
    </submittedName>
</protein>
<evidence type="ECO:0000313" key="2">
    <source>
        <dbReference type="Proteomes" id="UP000003789"/>
    </source>
</evidence>
<accession>Q1Z5C4</accession>
<dbReference type="HOGENOM" id="CLU_3121011_0_0_6"/>
<sequence length="50" mass="5948">MHLERCFKTSFLAQFWGHTGGKTDRKMVFGGKMGAKKNAWKWKKYYQSVF</sequence>
<evidence type="ECO:0000313" key="1">
    <source>
        <dbReference type="EMBL" id="EAS43642.1"/>
    </source>
</evidence>
<dbReference type="EMBL" id="AAPH01000009">
    <property type="protein sequence ID" value="EAS43642.1"/>
    <property type="molecule type" value="Genomic_DNA"/>
</dbReference>